<dbReference type="InterPro" id="IPR003597">
    <property type="entry name" value="Ig_C1-set"/>
</dbReference>
<dbReference type="InterPro" id="IPR007110">
    <property type="entry name" value="Ig-like_dom"/>
</dbReference>
<comment type="similarity">
    <text evidence="10">Belongs to the MHC class I family.</text>
</comment>
<evidence type="ECO:0000256" key="2">
    <source>
        <dbReference type="ARBA" id="ARBA00022451"/>
    </source>
</evidence>
<dbReference type="Pfam" id="PF00129">
    <property type="entry name" value="MHC_I"/>
    <property type="match status" value="1"/>
</dbReference>
<name>A0A151NQ07_ALLMI</name>
<proteinExistence type="inferred from homology"/>
<reference evidence="14 15" key="1">
    <citation type="journal article" date="2012" name="Genome Biol.">
        <title>Sequencing three crocodilian genomes to illuminate the evolution of archosaurs and amniotes.</title>
        <authorList>
            <person name="St John J.A."/>
            <person name="Braun E.L."/>
            <person name="Isberg S.R."/>
            <person name="Miles L.G."/>
            <person name="Chong A.Y."/>
            <person name="Gongora J."/>
            <person name="Dalzell P."/>
            <person name="Moran C."/>
            <person name="Bed'hom B."/>
            <person name="Abzhanov A."/>
            <person name="Burgess S.C."/>
            <person name="Cooksey A.M."/>
            <person name="Castoe T.A."/>
            <person name="Crawford N.G."/>
            <person name="Densmore L.D."/>
            <person name="Drew J.C."/>
            <person name="Edwards S.V."/>
            <person name="Faircloth B.C."/>
            <person name="Fujita M.K."/>
            <person name="Greenwold M.J."/>
            <person name="Hoffmann F.G."/>
            <person name="Howard J.M."/>
            <person name="Iguchi T."/>
            <person name="Janes D.E."/>
            <person name="Khan S.Y."/>
            <person name="Kohno S."/>
            <person name="de Koning A.J."/>
            <person name="Lance S.L."/>
            <person name="McCarthy F.M."/>
            <person name="McCormack J.E."/>
            <person name="Merchant M.E."/>
            <person name="Peterson D.G."/>
            <person name="Pollock D.D."/>
            <person name="Pourmand N."/>
            <person name="Raney B.J."/>
            <person name="Roessler K.A."/>
            <person name="Sanford J.R."/>
            <person name="Sawyer R.H."/>
            <person name="Schmidt C.J."/>
            <person name="Triplett E.W."/>
            <person name="Tuberville T.D."/>
            <person name="Venegas-Anaya M."/>
            <person name="Howard J.T."/>
            <person name="Jarvis E.D."/>
            <person name="Guillette L.J.Jr."/>
            <person name="Glenn T.C."/>
            <person name="Green R.E."/>
            <person name="Ray D.A."/>
        </authorList>
    </citation>
    <scope>NUCLEOTIDE SEQUENCE [LARGE SCALE GENOMIC DNA]</scope>
    <source>
        <strain evidence="14">KSC_2009_1</strain>
    </source>
</reference>
<dbReference type="InterPro" id="IPR036179">
    <property type="entry name" value="Ig-like_dom_sf"/>
</dbReference>
<dbReference type="PROSITE" id="PS50835">
    <property type="entry name" value="IG_LIKE"/>
    <property type="match status" value="1"/>
</dbReference>
<dbReference type="PANTHER" id="PTHR16675:SF242">
    <property type="entry name" value="MAJOR HISTOCOMPATIBILITY COMPLEX CLASS I-RELATED GENE PROTEIN"/>
    <property type="match status" value="1"/>
</dbReference>
<dbReference type="PROSITE" id="PS00290">
    <property type="entry name" value="IG_MHC"/>
    <property type="match status" value="1"/>
</dbReference>
<dbReference type="GO" id="GO:0042612">
    <property type="term" value="C:MHC class I protein complex"/>
    <property type="evidence" value="ECO:0007669"/>
    <property type="project" value="UniProtKB-KW"/>
</dbReference>
<feature type="domain" description="Ig-like" evidence="13">
    <location>
        <begin position="265"/>
        <end position="367"/>
    </location>
</feature>
<dbReference type="InterPro" id="IPR001039">
    <property type="entry name" value="MHC_I_a_a1/a2"/>
</dbReference>
<dbReference type="Gene3D" id="2.60.40.10">
    <property type="entry name" value="Immunoglobulins"/>
    <property type="match status" value="1"/>
</dbReference>
<keyword evidence="3 12" id="KW-0812">Transmembrane</keyword>
<keyword evidence="6 12" id="KW-1133">Transmembrane helix</keyword>
<keyword evidence="8" id="KW-1015">Disulfide bond</keyword>
<dbReference type="InterPro" id="IPR013783">
    <property type="entry name" value="Ig-like_fold"/>
</dbReference>
<evidence type="ECO:0000256" key="10">
    <source>
        <dbReference type="RuleBase" id="RU004439"/>
    </source>
</evidence>
<keyword evidence="5" id="KW-0391">Immunity</keyword>
<sequence>MWGWACNAGESMWGHETPLGVEVDGGDQAQVTQCSWNEDQASLQQVRSYLETCIKGLQKCAVRIGSASIVPVPLSHNHNQTERPVVLVSDRPRTSAAAGDELIRLSLLPAFLHGGVGSQPSETRREEPRGDWVQGAVNPDFWERETRSLRGWQQGFEGNQVTLRHWYNQTDWSYTLQFMYGCELGEDNSTEGYMQFGYDGEDFISYDLRTHTWVAVPTQAQVTQSRWNGDKNLLLIVRAYLEGKCIEWLRKYLQHGKAALQSKSPMSQVSDRPSSWAGLTTLSCQVHGFYPKNISVVWLKNGEAQPQETSCSGVLPSGDGTYQTWATIEIDPNNNHNYTCCVEHVSLGADLRVAWDKSRQKPESSLNLALVITIVLVIIAAMSTAIYFLRKRGPGHRAETVEQSQLQHPLQSSAEPREARDNS</sequence>
<evidence type="ECO:0000256" key="7">
    <source>
        <dbReference type="ARBA" id="ARBA00023136"/>
    </source>
</evidence>
<feature type="transmembrane region" description="Helical" evidence="12">
    <location>
        <begin position="368"/>
        <end position="389"/>
    </location>
</feature>
<keyword evidence="2" id="KW-0490">MHC I</keyword>
<dbReference type="GO" id="GO:0005615">
    <property type="term" value="C:extracellular space"/>
    <property type="evidence" value="ECO:0007669"/>
    <property type="project" value="TreeGrafter"/>
</dbReference>
<dbReference type="EMBL" id="AKHW03002413">
    <property type="protein sequence ID" value="KYO38916.1"/>
    <property type="molecule type" value="Genomic_DNA"/>
</dbReference>
<keyword evidence="15" id="KW-1185">Reference proteome</keyword>
<dbReference type="GO" id="GO:0009897">
    <property type="term" value="C:external side of plasma membrane"/>
    <property type="evidence" value="ECO:0007669"/>
    <property type="project" value="TreeGrafter"/>
</dbReference>
<keyword evidence="4" id="KW-0732">Signal</keyword>
<dbReference type="SUPFAM" id="SSF54452">
    <property type="entry name" value="MHC antigen-recognition domain"/>
    <property type="match status" value="1"/>
</dbReference>
<dbReference type="SMART" id="SM00407">
    <property type="entry name" value="IGc1"/>
    <property type="match status" value="1"/>
</dbReference>
<evidence type="ECO:0000256" key="1">
    <source>
        <dbReference type="ARBA" id="ARBA00004479"/>
    </source>
</evidence>
<dbReference type="FunFam" id="3.30.500.10:FF:000001">
    <property type="entry name" value="H-2 class I histocompatibility antigen, alpha chain"/>
    <property type="match status" value="1"/>
</dbReference>
<dbReference type="Pfam" id="PF07654">
    <property type="entry name" value="C1-set"/>
    <property type="match status" value="1"/>
</dbReference>
<dbReference type="InterPro" id="IPR050208">
    <property type="entry name" value="MHC_class-I_related"/>
</dbReference>
<feature type="compositionally biased region" description="Polar residues" evidence="11">
    <location>
        <begin position="401"/>
        <end position="414"/>
    </location>
</feature>
<dbReference type="InterPro" id="IPR011161">
    <property type="entry name" value="MHC_I-like_Ag-recog"/>
</dbReference>
<keyword evidence="7 12" id="KW-0472">Membrane</keyword>
<dbReference type="PANTHER" id="PTHR16675">
    <property type="entry name" value="MHC CLASS I-RELATED"/>
    <property type="match status" value="1"/>
</dbReference>
<dbReference type="InterPro" id="IPR011162">
    <property type="entry name" value="MHC_I/II-like_Ag-recog"/>
</dbReference>
<evidence type="ECO:0000256" key="9">
    <source>
        <dbReference type="ARBA" id="ARBA00023180"/>
    </source>
</evidence>
<gene>
    <name evidence="14" type="ORF">Y1Q_0019424</name>
</gene>
<dbReference type="InterPro" id="IPR003006">
    <property type="entry name" value="Ig/MHC_CS"/>
</dbReference>
<accession>A0A151NQ07</accession>
<comment type="caution">
    <text evidence="14">The sequence shown here is derived from an EMBL/GenBank/DDBJ whole genome shotgun (WGS) entry which is preliminary data.</text>
</comment>
<evidence type="ECO:0000256" key="5">
    <source>
        <dbReference type="ARBA" id="ARBA00022859"/>
    </source>
</evidence>
<dbReference type="SUPFAM" id="SSF48726">
    <property type="entry name" value="Immunoglobulin"/>
    <property type="match status" value="1"/>
</dbReference>
<dbReference type="STRING" id="8496.A0A151NQ07"/>
<evidence type="ECO:0000256" key="11">
    <source>
        <dbReference type="SAM" id="MobiDB-lite"/>
    </source>
</evidence>
<dbReference type="Gene3D" id="3.30.500.10">
    <property type="entry name" value="MHC class I-like antigen recognition-like"/>
    <property type="match status" value="1"/>
</dbReference>
<feature type="region of interest" description="Disordered" evidence="11">
    <location>
        <begin position="398"/>
        <end position="423"/>
    </location>
</feature>
<dbReference type="AlphaFoldDB" id="A0A151NQ07"/>
<comment type="subcellular location">
    <subcellularLocation>
        <location evidence="1">Membrane</location>
        <topology evidence="1">Single-pass type I membrane protein</topology>
    </subcellularLocation>
</comment>
<dbReference type="InterPro" id="IPR037055">
    <property type="entry name" value="MHC_I-like_Ag-recog_sf"/>
</dbReference>
<dbReference type="GO" id="GO:0006955">
    <property type="term" value="P:immune response"/>
    <property type="evidence" value="ECO:0007669"/>
    <property type="project" value="TreeGrafter"/>
</dbReference>
<dbReference type="FunFam" id="2.60.40.10:FF:000204">
    <property type="entry name" value="Major histocompatibility complex, class I-related protein"/>
    <property type="match status" value="1"/>
</dbReference>
<evidence type="ECO:0000313" key="15">
    <source>
        <dbReference type="Proteomes" id="UP000050525"/>
    </source>
</evidence>
<evidence type="ECO:0000256" key="12">
    <source>
        <dbReference type="SAM" id="Phobius"/>
    </source>
</evidence>
<evidence type="ECO:0000256" key="3">
    <source>
        <dbReference type="ARBA" id="ARBA00022692"/>
    </source>
</evidence>
<dbReference type="GO" id="GO:0002474">
    <property type="term" value="P:antigen processing and presentation of peptide antigen via MHC class I"/>
    <property type="evidence" value="ECO:0007669"/>
    <property type="project" value="UniProtKB-KW"/>
</dbReference>
<evidence type="ECO:0000256" key="8">
    <source>
        <dbReference type="ARBA" id="ARBA00023157"/>
    </source>
</evidence>
<dbReference type="Proteomes" id="UP000050525">
    <property type="component" value="Unassembled WGS sequence"/>
</dbReference>
<dbReference type="PRINTS" id="PR01638">
    <property type="entry name" value="MHCCLASSI"/>
</dbReference>
<evidence type="ECO:0000313" key="14">
    <source>
        <dbReference type="EMBL" id="KYO38916.1"/>
    </source>
</evidence>
<evidence type="ECO:0000256" key="6">
    <source>
        <dbReference type="ARBA" id="ARBA00022989"/>
    </source>
</evidence>
<protein>
    <recommendedName>
        <fullName evidence="13">Ig-like domain-containing protein</fullName>
    </recommendedName>
</protein>
<evidence type="ECO:0000259" key="13">
    <source>
        <dbReference type="PROSITE" id="PS50835"/>
    </source>
</evidence>
<evidence type="ECO:0000256" key="4">
    <source>
        <dbReference type="ARBA" id="ARBA00022729"/>
    </source>
</evidence>
<keyword evidence="9" id="KW-0325">Glycoprotein</keyword>
<organism evidence="14 15">
    <name type="scientific">Alligator mississippiensis</name>
    <name type="common">American alligator</name>
    <dbReference type="NCBI Taxonomy" id="8496"/>
    <lineage>
        <taxon>Eukaryota</taxon>
        <taxon>Metazoa</taxon>
        <taxon>Chordata</taxon>
        <taxon>Craniata</taxon>
        <taxon>Vertebrata</taxon>
        <taxon>Euteleostomi</taxon>
        <taxon>Archelosauria</taxon>
        <taxon>Archosauria</taxon>
        <taxon>Crocodylia</taxon>
        <taxon>Alligatoridae</taxon>
        <taxon>Alligatorinae</taxon>
        <taxon>Alligator</taxon>
    </lineage>
</organism>